<comment type="caution">
    <text evidence="3">The sequence shown here is derived from an EMBL/GenBank/DDBJ whole genome shotgun (WGS) entry which is preliminary data.</text>
</comment>
<reference evidence="3 4" key="1">
    <citation type="journal article" date="2016" name="Nat. Commun.">
        <title>Thousands of microbial genomes shed light on interconnected biogeochemical processes in an aquifer system.</title>
        <authorList>
            <person name="Anantharaman K."/>
            <person name="Brown C.T."/>
            <person name="Hug L.A."/>
            <person name="Sharon I."/>
            <person name="Castelle C.J."/>
            <person name="Probst A.J."/>
            <person name="Thomas B.C."/>
            <person name="Singh A."/>
            <person name="Wilkins M.J."/>
            <person name="Karaoz U."/>
            <person name="Brodie E.L."/>
            <person name="Williams K.H."/>
            <person name="Hubbard S.S."/>
            <person name="Banfield J.F."/>
        </authorList>
    </citation>
    <scope>NUCLEOTIDE SEQUENCE [LARGE SCALE GENOMIC DNA]</scope>
</reference>
<accession>A0A1G2DBI3</accession>
<evidence type="ECO:0000313" key="3">
    <source>
        <dbReference type="EMBL" id="OGZ10989.1"/>
    </source>
</evidence>
<sequence length="320" mass="36274">MKYVSLYAKLAVFSALVFLPCGSSAHHESWHRVGLEHERYGLKVVPLSIVEKRFVIPREGCAARGDCDLKEVIFFVEDDEFPIDPSIPGDFLGRSTMFMAGIETESVAALRNYVFVQFIRGCMWNSTRNPDGTVTTRFSIARDHLGERTHFVHRDWTVDSMDREPAYSADGESGDRHFLLQWSDPRPKWIPDKQEKLFGEEKPTVPFGFVTDFPSPLAAFRASDPNAKDFRGIPGEALNRSLELRMCLYRTADAPSTTDGSTKGFGTPIVCYDWKSSHVFDHERGIFASPQGVHKECSRPLSKEEQSNEEFLRRMKTPAP</sequence>
<protein>
    <submittedName>
        <fullName evidence="3">Uncharacterized protein</fullName>
    </submittedName>
</protein>
<dbReference type="Proteomes" id="UP000178636">
    <property type="component" value="Unassembled WGS sequence"/>
</dbReference>
<gene>
    <name evidence="3" type="ORF">A3C93_01410</name>
</gene>
<proteinExistence type="predicted"/>
<feature type="compositionally biased region" description="Basic and acidic residues" evidence="1">
    <location>
        <begin position="293"/>
        <end position="313"/>
    </location>
</feature>
<feature type="region of interest" description="Disordered" evidence="1">
    <location>
        <begin position="291"/>
        <end position="320"/>
    </location>
</feature>
<evidence type="ECO:0000256" key="2">
    <source>
        <dbReference type="SAM" id="SignalP"/>
    </source>
</evidence>
<dbReference type="AlphaFoldDB" id="A0A1G2DBI3"/>
<feature type="signal peptide" evidence="2">
    <location>
        <begin position="1"/>
        <end position="25"/>
    </location>
</feature>
<name>A0A1G2DBI3_9BACT</name>
<dbReference type="EMBL" id="MHLO01000041">
    <property type="protein sequence ID" value="OGZ10989.1"/>
    <property type="molecule type" value="Genomic_DNA"/>
</dbReference>
<feature type="chain" id="PRO_5009582503" evidence="2">
    <location>
        <begin position="26"/>
        <end position="320"/>
    </location>
</feature>
<keyword evidence="2" id="KW-0732">Signal</keyword>
<organism evidence="3 4">
    <name type="scientific">Candidatus Lloydbacteria bacterium RIFCSPHIGHO2_02_FULL_54_17</name>
    <dbReference type="NCBI Taxonomy" id="1798664"/>
    <lineage>
        <taxon>Bacteria</taxon>
        <taxon>Candidatus Lloydiibacteriota</taxon>
    </lineage>
</organism>
<evidence type="ECO:0000313" key="4">
    <source>
        <dbReference type="Proteomes" id="UP000178636"/>
    </source>
</evidence>
<evidence type="ECO:0000256" key="1">
    <source>
        <dbReference type="SAM" id="MobiDB-lite"/>
    </source>
</evidence>